<evidence type="ECO:0000313" key="7">
    <source>
        <dbReference type="Proteomes" id="UP000244092"/>
    </source>
</evidence>
<dbReference type="Gene3D" id="3.40.190.290">
    <property type="match status" value="1"/>
</dbReference>
<dbReference type="FunFam" id="3.40.190.290:FF:000001">
    <property type="entry name" value="Transcriptional regulator, LysR family"/>
    <property type="match status" value="1"/>
</dbReference>
<reference evidence="6 7" key="1">
    <citation type="submission" date="2018-04" db="EMBL/GenBank/DDBJ databases">
        <title>Genomic Encyclopedia of Archaeal and Bacterial Type Strains, Phase II (KMG-II): from individual species to whole genera.</title>
        <authorList>
            <person name="Goeker M."/>
        </authorList>
    </citation>
    <scope>NUCLEOTIDE SEQUENCE [LARGE SCALE GENOMIC DNA]</scope>
    <source>
        <strain evidence="6 7">DSM 12244</strain>
    </source>
</reference>
<dbReference type="InterPro" id="IPR000847">
    <property type="entry name" value="LysR_HTH_N"/>
</dbReference>
<keyword evidence="2" id="KW-0805">Transcription regulation</keyword>
<sequence length="315" mass="34433">MLLDNLRVFLIIAEKGSLVAAARETGMSTTTVSERLAALEAHYGVVLFNRTTRSISLTEEGRTLVDGAKSVLSEVTDLDTRIRHGAETLSGPIRISAPVDLGRSIITEAISTFTEDNPALSIELSLSDGYVDLVGQGFDMAVRFGNVTDSTLRVRSLGTFQRLVCASPSYLAKHGSPETPHDLTHHNCLVMRFGQTLDNVWEFGEGTKQHRVTVRGSRVVNDGWLIRSWALAGHGIVLKSELDVAEDISSGKLVALLTENLPPPNPLQMMFPPARAQPRRVSAFADHLRATVPRSRFDGSIIRAHSQSHGEHKPR</sequence>
<evidence type="ECO:0000256" key="2">
    <source>
        <dbReference type="ARBA" id="ARBA00023015"/>
    </source>
</evidence>
<dbReference type="Pfam" id="PF00126">
    <property type="entry name" value="HTH_1"/>
    <property type="match status" value="1"/>
</dbReference>
<dbReference type="InterPro" id="IPR005119">
    <property type="entry name" value="LysR_subst-bd"/>
</dbReference>
<dbReference type="GO" id="GO:0003677">
    <property type="term" value="F:DNA binding"/>
    <property type="evidence" value="ECO:0007669"/>
    <property type="project" value="UniProtKB-KW"/>
</dbReference>
<evidence type="ECO:0000256" key="3">
    <source>
        <dbReference type="ARBA" id="ARBA00023125"/>
    </source>
</evidence>
<dbReference type="SUPFAM" id="SSF53850">
    <property type="entry name" value="Periplasmic binding protein-like II"/>
    <property type="match status" value="1"/>
</dbReference>
<dbReference type="Proteomes" id="UP000244092">
    <property type="component" value="Unassembled WGS sequence"/>
</dbReference>
<dbReference type="InterPro" id="IPR036388">
    <property type="entry name" value="WH-like_DNA-bd_sf"/>
</dbReference>
<feature type="domain" description="HTH lysR-type" evidence="5">
    <location>
        <begin position="1"/>
        <end position="58"/>
    </location>
</feature>
<dbReference type="CDD" id="cd08422">
    <property type="entry name" value="PBP2_CrgA_like"/>
    <property type="match status" value="1"/>
</dbReference>
<dbReference type="GO" id="GO:0003700">
    <property type="term" value="F:DNA-binding transcription factor activity"/>
    <property type="evidence" value="ECO:0007669"/>
    <property type="project" value="InterPro"/>
</dbReference>
<dbReference type="RefSeq" id="WP_025049982.1">
    <property type="nucleotide sequence ID" value="NZ_QBKU01000021.1"/>
</dbReference>
<keyword evidence="3" id="KW-0238">DNA-binding</keyword>
<organism evidence="6 7">
    <name type="scientific">Sulfitobacter mediterraneus</name>
    <dbReference type="NCBI Taxonomy" id="83219"/>
    <lineage>
        <taxon>Bacteria</taxon>
        <taxon>Pseudomonadati</taxon>
        <taxon>Pseudomonadota</taxon>
        <taxon>Alphaproteobacteria</taxon>
        <taxon>Rhodobacterales</taxon>
        <taxon>Roseobacteraceae</taxon>
        <taxon>Sulfitobacter</taxon>
    </lineage>
</organism>
<name>A0A2T6BZ41_9RHOB</name>
<dbReference type="PANTHER" id="PTHR30537:SF5">
    <property type="entry name" value="HTH-TYPE TRANSCRIPTIONAL ACTIVATOR TTDR-RELATED"/>
    <property type="match status" value="1"/>
</dbReference>
<evidence type="ECO:0000259" key="5">
    <source>
        <dbReference type="PROSITE" id="PS50931"/>
    </source>
</evidence>
<dbReference type="Gene3D" id="1.10.10.10">
    <property type="entry name" value="Winged helix-like DNA-binding domain superfamily/Winged helix DNA-binding domain"/>
    <property type="match status" value="1"/>
</dbReference>
<protein>
    <submittedName>
        <fullName evidence="6">LysR family transcriptional regulator</fullName>
    </submittedName>
</protein>
<gene>
    <name evidence="6" type="ORF">C8N31_12118</name>
</gene>
<proteinExistence type="inferred from homology"/>
<dbReference type="PANTHER" id="PTHR30537">
    <property type="entry name" value="HTH-TYPE TRANSCRIPTIONAL REGULATOR"/>
    <property type="match status" value="1"/>
</dbReference>
<accession>A0A2T6BZ41</accession>
<dbReference type="FunFam" id="1.10.10.10:FF:000001">
    <property type="entry name" value="LysR family transcriptional regulator"/>
    <property type="match status" value="1"/>
</dbReference>
<dbReference type="PROSITE" id="PS50931">
    <property type="entry name" value="HTH_LYSR"/>
    <property type="match status" value="1"/>
</dbReference>
<keyword evidence="4" id="KW-0804">Transcription</keyword>
<comment type="caution">
    <text evidence="6">The sequence shown here is derived from an EMBL/GenBank/DDBJ whole genome shotgun (WGS) entry which is preliminary data.</text>
</comment>
<dbReference type="OrthoDB" id="9813056at2"/>
<evidence type="ECO:0000313" key="6">
    <source>
        <dbReference type="EMBL" id="PTX61355.1"/>
    </source>
</evidence>
<dbReference type="EMBL" id="QBKU01000021">
    <property type="protein sequence ID" value="PTX61355.1"/>
    <property type="molecule type" value="Genomic_DNA"/>
</dbReference>
<evidence type="ECO:0000256" key="1">
    <source>
        <dbReference type="ARBA" id="ARBA00009437"/>
    </source>
</evidence>
<dbReference type="InterPro" id="IPR058163">
    <property type="entry name" value="LysR-type_TF_proteobact-type"/>
</dbReference>
<comment type="similarity">
    <text evidence="1">Belongs to the LysR transcriptional regulatory family.</text>
</comment>
<dbReference type="SUPFAM" id="SSF46785">
    <property type="entry name" value="Winged helix' DNA-binding domain"/>
    <property type="match status" value="1"/>
</dbReference>
<evidence type="ECO:0000256" key="4">
    <source>
        <dbReference type="ARBA" id="ARBA00023163"/>
    </source>
</evidence>
<dbReference type="InterPro" id="IPR036390">
    <property type="entry name" value="WH_DNA-bd_sf"/>
</dbReference>
<dbReference type="Pfam" id="PF03466">
    <property type="entry name" value="LysR_substrate"/>
    <property type="match status" value="1"/>
</dbReference>
<dbReference type="AlphaFoldDB" id="A0A2T6BZ41"/>